<feature type="domain" description="FAD-dependent oxidoreductase 2 FAD-binding" evidence="3">
    <location>
        <begin position="9"/>
        <end position="384"/>
    </location>
</feature>
<reference evidence="5 8" key="1">
    <citation type="journal article" date="2015" name="Genome Announc.">
        <title>Complete Genome Sequence of the Nitrogen-Fixing and Solvent-Producing Clostridium pasteurianum DSM 525.</title>
        <authorList>
            <person name="Poehlein A."/>
            <person name="Grosse-Honebrink A."/>
            <person name="Zhang Y."/>
            <person name="Minton N.P."/>
            <person name="Daniel R."/>
        </authorList>
    </citation>
    <scope>NUCLEOTIDE SEQUENCE [LARGE SCALE GENOMIC DNA]</scope>
    <source>
        <strain evidence="5">DSM 525</strain>
        <strain evidence="8">DSM 525 / ATCC 6013</strain>
    </source>
</reference>
<dbReference type="KEGG" id="cpat:CLPA_c07030"/>
<dbReference type="KEGG" id="cpae:CPAST_c07030"/>
<dbReference type="PIRSF" id="PIRSF000171">
    <property type="entry name" value="SDHA_APRA_LASPO"/>
    <property type="match status" value="1"/>
</dbReference>
<evidence type="ECO:0000259" key="3">
    <source>
        <dbReference type="Pfam" id="PF00890"/>
    </source>
</evidence>
<evidence type="ECO:0000256" key="2">
    <source>
        <dbReference type="ARBA" id="ARBA00023002"/>
    </source>
</evidence>
<dbReference type="GO" id="GO:0050660">
    <property type="term" value="F:flavin adenine dinucleotide binding"/>
    <property type="evidence" value="ECO:0007669"/>
    <property type="project" value="TreeGrafter"/>
</dbReference>
<dbReference type="RefSeq" id="WP_004455472.1">
    <property type="nucleotide sequence ID" value="NZ_ANZB01000010.1"/>
</dbReference>
<dbReference type="Pfam" id="PF00890">
    <property type="entry name" value="FAD_binding_2"/>
    <property type="match status" value="1"/>
</dbReference>
<accession>A0A0H3J4F8</accession>
<dbReference type="EMBL" id="JPGY02000001">
    <property type="protein sequence ID" value="KRU13199.1"/>
    <property type="molecule type" value="Genomic_DNA"/>
</dbReference>
<evidence type="ECO:0000256" key="1">
    <source>
        <dbReference type="ARBA" id="ARBA00022630"/>
    </source>
</evidence>
<feature type="domain" description="Fumarate reductase/succinate dehydrogenase flavoprotein-like C-terminal" evidence="4">
    <location>
        <begin position="477"/>
        <end position="560"/>
    </location>
</feature>
<reference evidence="6" key="2">
    <citation type="submission" date="2015-10" db="EMBL/GenBank/DDBJ databases">
        <title>Improved Draft Genome Sequence of Clostridium pasteurianum Strain ATCC 6013 (DSM 525) Using a Hybrid Next-Generation Sequencing Approach.</title>
        <authorList>
            <person name="Pyne M.E."/>
            <person name="Utturkar S.M."/>
            <person name="Brown S.D."/>
            <person name="Moo-Young M."/>
            <person name="Chung D.A."/>
            <person name="Chou P.C."/>
        </authorList>
    </citation>
    <scope>NUCLEOTIDE SEQUENCE</scope>
    <source>
        <strain evidence="6">ATCC 6013</strain>
    </source>
</reference>
<evidence type="ECO:0000313" key="5">
    <source>
        <dbReference type="EMBL" id="AJA50791.1"/>
    </source>
</evidence>
<keyword evidence="8" id="KW-1185">Reference proteome</keyword>
<reference evidence="6 7" key="3">
    <citation type="journal article" name="Genome Announc.">
        <title>Improved Draft Genome Sequence of Clostridium pasteurianum Strain ATCC 6013 (DSM 525) Using a Hybrid Next-Generation Sequencing Approach.</title>
        <authorList>
            <person name="Pyne M.E."/>
            <person name="Utturkar S."/>
            <person name="Brown S.D."/>
            <person name="Moo-Young M."/>
            <person name="Chung D.A."/>
            <person name="Chou C.P."/>
        </authorList>
    </citation>
    <scope>NUCLEOTIDE SEQUENCE [LARGE SCALE GENOMIC DNA]</scope>
    <source>
        <strain evidence="6 7">ATCC 6013</strain>
    </source>
</reference>
<dbReference type="PRINTS" id="PR00411">
    <property type="entry name" value="PNDRDTASEI"/>
</dbReference>
<organism evidence="5 8">
    <name type="scientific">Clostridium pasteurianum DSM 525 = ATCC 6013</name>
    <dbReference type="NCBI Taxonomy" id="1262449"/>
    <lineage>
        <taxon>Bacteria</taxon>
        <taxon>Bacillati</taxon>
        <taxon>Bacillota</taxon>
        <taxon>Clostridia</taxon>
        <taxon>Eubacteriales</taxon>
        <taxon>Clostridiaceae</taxon>
        <taxon>Clostridium</taxon>
    </lineage>
</organism>
<dbReference type="GO" id="GO:0009061">
    <property type="term" value="P:anaerobic respiration"/>
    <property type="evidence" value="ECO:0007669"/>
    <property type="project" value="TreeGrafter"/>
</dbReference>
<name>A0A0H3J4F8_CLOPA</name>
<dbReference type="Proteomes" id="UP000030905">
    <property type="component" value="Chromosome"/>
</dbReference>
<keyword evidence="2" id="KW-0560">Oxidoreductase</keyword>
<dbReference type="Gene3D" id="3.50.50.60">
    <property type="entry name" value="FAD/NAD(P)-binding domain"/>
    <property type="match status" value="2"/>
</dbReference>
<dbReference type="SUPFAM" id="SSF46977">
    <property type="entry name" value="Succinate dehydrogenase/fumarate reductase flavoprotein C-terminal domain"/>
    <property type="match status" value="1"/>
</dbReference>
<evidence type="ECO:0000313" key="6">
    <source>
        <dbReference type="EMBL" id="KRU13199.1"/>
    </source>
</evidence>
<dbReference type="SUPFAM" id="SSF51905">
    <property type="entry name" value="FAD/NAD(P)-binding domain"/>
    <property type="match status" value="1"/>
</dbReference>
<dbReference type="GO" id="GO:0000104">
    <property type="term" value="F:succinate dehydrogenase activity"/>
    <property type="evidence" value="ECO:0007669"/>
    <property type="project" value="TreeGrafter"/>
</dbReference>
<dbReference type="PANTHER" id="PTHR11632:SF73">
    <property type="entry name" value="BLR3196 PROTEIN"/>
    <property type="match status" value="1"/>
</dbReference>
<dbReference type="GO" id="GO:0009055">
    <property type="term" value="F:electron transfer activity"/>
    <property type="evidence" value="ECO:0007669"/>
    <property type="project" value="TreeGrafter"/>
</dbReference>
<dbReference type="InterPro" id="IPR030664">
    <property type="entry name" value="SdhA/FrdA/AprA"/>
</dbReference>
<dbReference type="InterPro" id="IPR015939">
    <property type="entry name" value="Fum_Rdtase/Succ_DH_flav-like_C"/>
</dbReference>
<proteinExistence type="predicted"/>
<evidence type="ECO:0000259" key="4">
    <source>
        <dbReference type="Pfam" id="PF02910"/>
    </source>
</evidence>
<dbReference type="NCBIfam" id="NF006131">
    <property type="entry name" value="PRK08275.1"/>
    <property type="match status" value="1"/>
</dbReference>
<protein>
    <submittedName>
        <fullName evidence="6">Fumarate reductase/succinate dehydrogenase flavoprotein domain protein</fullName>
    </submittedName>
    <submittedName>
        <fullName evidence="5">Succinate dehydrogenase/fumarate reductase, flavoprotein subunit</fullName>
    </submittedName>
</protein>
<evidence type="ECO:0000313" key="8">
    <source>
        <dbReference type="Proteomes" id="UP000030905"/>
    </source>
</evidence>
<gene>
    <name evidence="5" type="ORF">CLPA_c07030</name>
    <name evidence="6" type="ORF">CP6013_02447</name>
</gene>
<dbReference type="Gene3D" id="1.20.58.100">
    <property type="entry name" value="Fumarate reductase/succinate dehydrogenase flavoprotein-like, C-terminal domain"/>
    <property type="match status" value="1"/>
</dbReference>
<dbReference type="AlphaFoldDB" id="A0A0H3J4F8"/>
<dbReference type="GeneID" id="93072920"/>
<dbReference type="eggNOG" id="COG1053">
    <property type="taxonomic scope" value="Bacteria"/>
</dbReference>
<keyword evidence="1" id="KW-0285">Flavoprotein</keyword>
<sequence>MNLEVINADVVILGGGSAGTIAAIKAKEKNPQATVIVLDKGPIETSGAIGRGMDALNIVASPGYSTPEDVVEALTKVTEGVLDQETAYTLGEKSFQVIKDLEDYTQREPGDLFPIDENGNYKVNYLHPVEHPLYLAMDGEDIKRGLAKRVRDLGVKVLDFTPGVKLFTTEGEISGVFAFNIRTGQGYLINTPTAILTAGAVGKFGLPRDGYLSGVYEFPGNTGEGFSLAYHAGAKLINLECFQTNLLMKDYNGPACGYVVIPRGGYGVNALGEKYWTHGYWSGDMFLAVWREFTEGRGPVYLKMDHLPEPTIEGLEKILWGTERTTRGLFHEQRKEDYRRWDSVEQGMEEITLCSGHSMSGIKVNKYTETSVPGLYAAGDCAAVPHQYLTGAFVFGSIAGERAVEYSKTHKAKPIEADLEKITEEIERPLKLEEGLSVQEVEYKIRSRISQYLTPPKSDPLMTKLLWWVDRIKREDIPRIKVEDYHDLIKVTEVKSILDCAEMAAKASLYRTESRWGLGHYRLAYPKRDSEWDNKWAVIQKNENTGEMTTSRETVPEHKWKFPERLEYEYPTFNLNIGKGYVPPKNKDRDPWIEEKVKREGFTIPKRIIPGGEGHE</sequence>
<dbReference type="EMBL" id="CP009268">
    <property type="protein sequence ID" value="AJA50791.1"/>
    <property type="molecule type" value="Genomic_DNA"/>
</dbReference>
<dbReference type="InterPro" id="IPR003953">
    <property type="entry name" value="FAD-dep_OxRdtase_2_FAD-bd"/>
</dbReference>
<dbReference type="PRINTS" id="PR00368">
    <property type="entry name" value="FADPNR"/>
</dbReference>
<dbReference type="Proteomes" id="UP000028042">
    <property type="component" value="Unassembled WGS sequence"/>
</dbReference>
<dbReference type="PATRIC" id="fig|1262449.3.peg.2869"/>
<dbReference type="InterPro" id="IPR036188">
    <property type="entry name" value="FAD/NAD-bd_sf"/>
</dbReference>
<evidence type="ECO:0000313" key="7">
    <source>
        <dbReference type="Proteomes" id="UP000028042"/>
    </source>
</evidence>
<dbReference type="InterPro" id="IPR037099">
    <property type="entry name" value="Fum_R/Succ_DH_flav-like_C_sf"/>
</dbReference>
<dbReference type="GO" id="GO:0005886">
    <property type="term" value="C:plasma membrane"/>
    <property type="evidence" value="ECO:0007669"/>
    <property type="project" value="TreeGrafter"/>
</dbReference>
<dbReference type="Pfam" id="PF02910">
    <property type="entry name" value="Succ_DH_flav_C"/>
    <property type="match status" value="1"/>
</dbReference>
<dbReference type="PANTHER" id="PTHR11632">
    <property type="entry name" value="SUCCINATE DEHYDROGENASE 2 FLAVOPROTEIN SUBUNIT"/>
    <property type="match status" value="1"/>
</dbReference>